<accession>A0A0P6VA12</accession>
<dbReference type="AlphaFoldDB" id="A0A0P6VA12"/>
<evidence type="ECO:0000313" key="2">
    <source>
        <dbReference type="Proteomes" id="UP000054035"/>
    </source>
</evidence>
<name>A0A0P6VA12_9XANT</name>
<comment type="caution">
    <text evidence="1">The sequence shown here is derived from an EMBL/GenBank/DDBJ whole genome shotgun (WGS) entry which is preliminary data.</text>
</comment>
<dbReference type="EMBL" id="JFAQ01000259">
    <property type="protein sequence ID" value="KPL47517.1"/>
    <property type="molecule type" value="Genomic_DNA"/>
</dbReference>
<reference evidence="1 2" key="1">
    <citation type="submission" date="2014-02" db="EMBL/GenBank/DDBJ databases">
        <title>Genome sequence of Xanthomonas axonopodis DSM 3585 (T).</title>
        <authorList>
            <person name="Midha S."/>
            <person name="Patil P.B."/>
        </authorList>
    </citation>
    <scope>NUCLEOTIDE SEQUENCE [LARGE SCALE GENOMIC DNA]</scope>
    <source>
        <strain evidence="1 2">DSM 3585</strain>
    </source>
</reference>
<organism evidence="1 2">
    <name type="scientific">Xanthomonas axonopodis</name>
    <dbReference type="NCBI Taxonomy" id="53413"/>
    <lineage>
        <taxon>Bacteria</taxon>
        <taxon>Pseudomonadati</taxon>
        <taxon>Pseudomonadota</taxon>
        <taxon>Gammaproteobacteria</taxon>
        <taxon>Lysobacterales</taxon>
        <taxon>Lysobacteraceae</taxon>
        <taxon>Xanthomonas</taxon>
    </lineage>
</organism>
<dbReference type="Proteomes" id="UP000054035">
    <property type="component" value="Unassembled WGS sequence"/>
</dbReference>
<protein>
    <submittedName>
        <fullName evidence="1">Uncharacterized protein</fullName>
    </submittedName>
</protein>
<proteinExistence type="predicted"/>
<evidence type="ECO:0000313" key="1">
    <source>
        <dbReference type="EMBL" id="KPL47517.1"/>
    </source>
</evidence>
<sequence length="69" mass="7851">MRIQALPQLWQGRTRACFLRTRQPAFLAAIEIVGIGEVGIDQAGKDHSRQDRELERATLLARMTSKAFR</sequence>
<gene>
    <name evidence="1" type="ORF">XAXN_19390</name>
</gene>